<dbReference type="AlphaFoldDB" id="A0A7X9SKK6"/>
<evidence type="ECO:0000313" key="3">
    <source>
        <dbReference type="EMBL" id="NRT87046.1"/>
    </source>
</evidence>
<dbReference type="EMBL" id="JABAGD010000003">
    <property type="protein sequence ID" value="NMF03570.1"/>
    <property type="molecule type" value="Genomic_DNA"/>
</dbReference>
<organism evidence="2 4">
    <name type="scientific">Clostridium beijerinckii</name>
    <name type="common">Clostridium MP</name>
    <dbReference type="NCBI Taxonomy" id="1520"/>
    <lineage>
        <taxon>Bacteria</taxon>
        <taxon>Bacillati</taxon>
        <taxon>Bacillota</taxon>
        <taxon>Clostridia</taxon>
        <taxon>Eubacteriales</taxon>
        <taxon>Clostridiaceae</taxon>
        <taxon>Clostridium</taxon>
    </lineage>
</organism>
<dbReference type="Proteomes" id="UP000587880">
    <property type="component" value="Unassembled WGS sequence"/>
</dbReference>
<evidence type="ECO:0000313" key="4">
    <source>
        <dbReference type="Proteomes" id="UP000587880"/>
    </source>
</evidence>
<reference evidence="1" key="2">
    <citation type="submission" date="2020-04" db="EMBL/GenBank/DDBJ databases">
        <authorList>
            <person name="Brown S."/>
        </authorList>
    </citation>
    <scope>NUCLEOTIDE SEQUENCE</scope>
    <source>
        <strain evidence="1">DJ015</strain>
    </source>
</reference>
<accession>A0A7X9SKK6</accession>
<protein>
    <recommendedName>
        <fullName evidence="5">Cellobiose phosphorylase</fullName>
    </recommendedName>
</protein>
<sequence>MKEENEQKYDYIDELGFYVIENYDKKAPFASFLSAIAGVEGIPMWSFYVNRGQAISSIGIRDKSNCIMEFFPANEAYKMVYSNGFRTFIKVKSNEEEFVFEPFSMTTNENIRRIIKIKNNELRLVEINSKLNLNTEITYFTIPNEEFSALGRKIEVVNTSDVKTEIEILDGLAAILPYGSDNATYKAIGNTLRSYMQGEIKEDRTAVYKLRSSTEDTTQVGTVENSYFYVAFDENEDILKPIVDSDNIFGYDTSLKEPVEFKNNTIGALLNTNKISYNKVPCAFTGKSTFLEGNDTTCIYSYVGYMNNSDDVNKALKKICKKSYFDVKISESNELVDNISKHVDTKTAYPLFDEYVKQCYIDNVLRGGYPLEFGNRDKKIYYVYSRKHGDLERDYNFFSIEPNFYSQGNGNFRDVNQNRRMDVYIHSFTGVENIKLFSDLIQLDGYNPLVIKGKKFYVDESKRENMLNLVNVYESEELVKTLVDKFTIGELYSSLRNINGIESKKINKIMNDIIEMCSETVEIEFGEGFWSDHWTYNLDLIEEYLNIYPDKVKELLIKDENYKFYNSPEYVLPRKDKYSIEEGKVRQYAALAKKDNIYDNWIFDCHGNLYKTNLFTKLLILAGIKFMTLDPMGFGIEMEAGKPGWNDAMNGLPGLLGSSFSETAELKRLLLFIKDNLNVVEEPIKLPEEFYKSICEVEKVLSLNLNEELTQLEYWDKVSTIREEYREKTKYSISGNNSNLEVAAIEIVINKMLSKIDLGIENAKNMNEAKIPTFMYYDVSKYEIDNKGAIRPLEFKINFLPLFLEGPTRYFKTKLDYVEKHELYKSIKKSNVYDKKLKMYKTSESLEDVSFEIGRARSFTAGWLERESVFMHMEFKYILELIKNRLYEEFFDDIKTAMPPFMNPGVYGRSILENSSFIASSSNPDERTHGRGFVARLSGTTVEMLNIWKLMMAGEKLFVYEDGILKFRLNPILTKDFFKDNALITTILGRIKLVYTNINNKNTFGPEKGIIGEITLVDADNNMIKFKGNEVCGEFAEKIRNGEIAEIQATIL</sequence>
<comment type="caution">
    <text evidence="2">The sequence shown here is derived from an EMBL/GenBank/DDBJ whole genome shotgun (WGS) entry which is preliminary data.</text>
</comment>
<proteinExistence type="predicted"/>
<evidence type="ECO:0000313" key="1">
    <source>
        <dbReference type="EMBL" id="MBC2473789.1"/>
    </source>
</evidence>
<dbReference type="Proteomes" id="UP001194098">
    <property type="component" value="Unassembled WGS sequence"/>
</dbReference>
<dbReference type="EMBL" id="JABAGV010000006">
    <property type="protein sequence ID" value="MBC2473789.1"/>
    <property type="molecule type" value="Genomic_DNA"/>
</dbReference>
<evidence type="ECO:0008006" key="5">
    <source>
        <dbReference type="Google" id="ProtNLM"/>
    </source>
</evidence>
<name>A0A7X9SKK6_CLOBE</name>
<evidence type="ECO:0000313" key="2">
    <source>
        <dbReference type="EMBL" id="NMF03570.1"/>
    </source>
</evidence>
<gene>
    <name evidence="3" type="ORF">B0H41_000725</name>
    <name evidence="2" type="ORF">HF849_02210</name>
    <name evidence="1" type="ORF">HGI39_03510</name>
</gene>
<reference evidence="2 4" key="1">
    <citation type="submission" date="2020-04" db="EMBL/GenBank/DDBJ databases">
        <authorList>
            <person name="Hitch T.C.A."/>
            <person name="Wylensek D."/>
            <person name="Clavel T."/>
        </authorList>
    </citation>
    <scope>NUCLEOTIDE SEQUENCE [LARGE SCALE GENOMIC DNA]</scope>
    <source>
        <strain evidence="2 4">WB01_NA02</strain>
    </source>
</reference>
<dbReference type="EMBL" id="JABSWW010000001">
    <property type="protein sequence ID" value="NRT87046.1"/>
    <property type="molecule type" value="Genomic_DNA"/>
</dbReference>
<reference evidence="3" key="3">
    <citation type="submission" date="2020-05" db="EMBL/GenBank/DDBJ databases">
        <authorList>
            <person name="Brown S."/>
            <person name="Huntemann M."/>
            <person name="Clum A."/>
            <person name="Spunde A."/>
            <person name="Palaniappan K."/>
            <person name="Ritter S."/>
            <person name="Mikhailova N."/>
            <person name="Chen I.-M."/>
            <person name="Stamatis D."/>
            <person name="Reddy T."/>
            <person name="O'Malley R."/>
            <person name="Daum C."/>
            <person name="Shapiro N."/>
            <person name="Ivanova N."/>
            <person name="Kyrpides N."/>
            <person name="Woyke T."/>
        </authorList>
    </citation>
    <scope>NUCLEOTIDE SEQUENCE</scope>
    <source>
        <strain evidence="3">DJ080</strain>
    </source>
</reference>
<dbReference type="Proteomes" id="UP001193748">
    <property type="component" value="Unassembled WGS sequence"/>
</dbReference>
<dbReference type="RefSeq" id="WP_168980949.1">
    <property type="nucleotide sequence ID" value="NZ_JABAGD010000003.1"/>
</dbReference>
<reference evidence="1" key="4">
    <citation type="journal article" date="2022" name="Nat. Biotechnol.">
        <title>Carbon-negative production of acetone and isopropanol by gas fermentation at industrial pilot scale.</title>
        <authorList>
            <person name="Liew F.E."/>
            <person name="Nogle R."/>
            <person name="Abdalla T."/>
            <person name="Rasor B.J."/>
            <person name="Canter C."/>
            <person name="Jensen R.O."/>
            <person name="Wang L."/>
            <person name="Strutz J."/>
            <person name="Chirania P."/>
            <person name="De Tissera S."/>
            <person name="Mueller A.P."/>
            <person name="Ruan Z."/>
            <person name="Gao A."/>
            <person name="Tran L."/>
            <person name="Engle N.L."/>
            <person name="Bromley J.C."/>
            <person name="Daniell J."/>
            <person name="Conrado R."/>
            <person name="Tschaplinski T.J."/>
            <person name="Giannone R.J."/>
            <person name="Hettich R.L."/>
            <person name="Karim A.S."/>
            <person name="Simpson S.D."/>
            <person name="Brown S.D."/>
            <person name="Leang C."/>
            <person name="Jewett M.C."/>
            <person name="Kopke M."/>
        </authorList>
    </citation>
    <scope>NUCLEOTIDE SEQUENCE</scope>
    <source>
        <strain evidence="1">DJ015</strain>
        <strain evidence="3">DJ080</strain>
    </source>
</reference>